<reference evidence="1" key="1">
    <citation type="submission" date="2022-11" db="EMBL/GenBank/DDBJ databases">
        <title>beta-Carotene-producing bacterium, Jeongeuplla avenae sp. nov., alleviates the salt stress of Arabidopsis seedlings.</title>
        <authorList>
            <person name="Jiang L."/>
            <person name="Lee J."/>
        </authorList>
    </citation>
    <scope>NUCLEOTIDE SEQUENCE</scope>
    <source>
        <strain evidence="1">DY_R2A_6</strain>
    </source>
</reference>
<gene>
    <name evidence="1" type="ORF">OXU80_00950</name>
</gene>
<proteinExistence type="predicted"/>
<name>A0ACD4NPN6_9HYPH</name>
<evidence type="ECO:0000313" key="2">
    <source>
        <dbReference type="Proteomes" id="UP001163223"/>
    </source>
</evidence>
<keyword evidence="2" id="KW-1185">Reference proteome</keyword>
<organism evidence="1 2">
    <name type="scientific">Antarcticirhabdus aurantiaca</name>
    <dbReference type="NCBI Taxonomy" id="2606717"/>
    <lineage>
        <taxon>Bacteria</taxon>
        <taxon>Pseudomonadati</taxon>
        <taxon>Pseudomonadota</taxon>
        <taxon>Alphaproteobacteria</taxon>
        <taxon>Hyphomicrobiales</taxon>
        <taxon>Aurantimonadaceae</taxon>
        <taxon>Antarcticirhabdus</taxon>
    </lineage>
</organism>
<evidence type="ECO:0000313" key="1">
    <source>
        <dbReference type="EMBL" id="WAJ28851.1"/>
    </source>
</evidence>
<sequence length="110" mass="11684">MTVRKFMDVSTGHLTRDDVELLQAGALPIEVLAYEYGWIISTAGLMGIDGVEENAAKLSASGLSGTFIEVARAAGARDCWILRFDADADLDLELPIGGYGLDVEDASHPG</sequence>
<protein>
    <submittedName>
        <fullName evidence="1">Uncharacterized protein</fullName>
    </submittedName>
</protein>
<dbReference type="Proteomes" id="UP001163223">
    <property type="component" value="Chromosome"/>
</dbReference>
<accession>A0ACD4NPN6</accession>
<dbReference type="EMBL" id="CP113520">
    <property type="protein sequence ID" value="WAJ28851.1"/>
    <property type="molecule type" value="Genomic_DNA"/>
</dbReference>